<dbReference type="Proteomes" id="UP001430953">
    <property type="component" value="Unassembled WGS sequence"/>
</dbReference>
<dbReference type="AlphaFoldDB" id="A0AAW2GJ40"/>
<accession>A0AAW2GJ40</accession>
<keyword evidence="1" id="KW-1133">Transmembrane helix</keyword>
<reference evidence="2 3" key="1">
    <citation type="submission" date="2023-03" db="EMBL/GenBank/DDBJ databases">
        <title>High recombination rates correlate with genetic variation in Cardiocondyla obscurior ants.</title>
        <authorList>
            <person name="Errbii M."/>
        </authorList>
    </citation>
    <scope>NUCLEOTIDE SEQUENCE [LARGE SCALE GENOMIC DNA]</scope>
    <source>
        <strain evidence="2">Alpha-2009</strain>
        <tissue evidence="2">Whole body</tissue>
    </source>
</reference>
<evidence type="ECO:0000313" key="2">
    <source>
        <dbReference type="EMBL" id="KAL0128211.1"/>
    </source>
</evidence>
<organism evidence="2 3">
    <name type="scientific">Cardiocondyla obscurior</name>
    <dbReference type="NCBI Taxonomy" id="286306"/>
    <lineage>
        <taxon>Eukaryota</taxon>
        <taxon>Metazoa</taxon>
        <taxon>Ecdysozoa</taxon>
        <taxon>Arthropoda</taxon>
        <taxon>Hexapoda</taxon>
        <taxon>Insecta</taxon>
        <taxon>Pterygota</taxon>
        <taxon>Neoptera</taxon>
        <taxon>Endopterygota</taxon>
        <taxon>Hymenoptera</taxon>
        <taxon>Apocrita</taxon>
        <taxon>Aculeata</taxon>
        <taxon>Formicoidea</taxon>
        <taxon>Formicidae</taxon>
        <taxon>Myrmicinae</taxon>
        <taxon>Cardiocondyla</taxon>
    </lineage>
</organism>
<comment type="caution">
    <text evidence="2">The sequence shown here is derived from an EMBL/GenBank/DDBJ whole genome shotgun (WGS) entry which is preliminary data.</text>
</comment>
<evidence type="ECO:0000256" key="1">
    <source>
        <dbReference type="SAM" id="Phobius"/>
    </source>
</evidence>
<sequence>MHNAVHMRYLLSGPVSLTRCPAHFIRTLETIILKLLYVNLTSHYFFNYRAANDNDNTLFVFCLIRIFFSNAGPSIVRYIYCKSNI</sequence>
<keyword evidence="3" id="KW-1185">Reference proteome</keyword>
<name>A0AAW2GJ40_9HYME</name>
<evidence type="ECO:0000313" key="3">
    <source>
        <dbReference type="Proteomes" id="UP001430953"/>
    </source>
</evidence>
<keyword evidence="1" id="KW-0472">Membrane</keyword>
<proteinExistence type="predicted"/>
<protein>
    <submittedName>
        <fullName evidence="2">Uncharacterized protein</fullName>
    </submittedName>
</protein>
<feature type="transmembrane region" description="Helical" evidence="1">
    <location>
        <begin position="58"/>
        <end position="80"/>
    </location>
</feature>
<gene>
    <name evidence="2" type="ORF">PUN28_003456</name>
</gene>
<keyword evidence="1" id="KW-0812">Transmembrane</keyword>
<dbReference type="EMBL" id="JADYXP020000003">
    <property type="protein sequence ID" value="KAL0128211.1"/>
    <property type="molecule type" value="Genomic_DNA"/>
</dbReference>